<keyword evidence="4 11" id="KW-0237">DNA synthesis</keyword>
<dbReference type="RefSeq" id="WP_167129758.1">
    <property type="nucleotide sequence ID" value="NZ_JAAQQR010000013.1"/>
</dbReference>
<evidence type="ECO:0000259" key="12">
    <source>
        <dbReference type="Pfam" id="PF00317"/>
    </source>
</evidence>
<evidence type="ECO:0000256" key="2">
    <source>
        <dbReference type="ARBA" id="ARBA00007405"/>
    </source>
</evidence>
<dbReference type="Pfam" id="PF00317">
    <property type="entry name" value="Ribonuc_red_lgN"/>
    <property type="match status" value="1"/>
</dbReference>
<evidence type="ECO:0000256" key="4">
    <source>
        <dbReference type="ARBA" id="ARBA00022634"/>
    </source>
</evidence>
<comment type="function">
    <text evidence="11">Catalyzes the reduction of ribonucleotides to deoxyribonucleotides. May function to provide a pool of deoxyribonucleotide precursors for DNA repair during oxygen limitation and/or for immediate growth after restoration of oxygen.</text>
</comment>
<gene>
    <name evidence="14" type="ORF">HBF26_19035</name>
</gene>
<dbReference type="PRINTS" id="PR01183">
    <property type="entry name" value="RIBORDTASEM1"/>
</dbReference>
<dbReference type="CDD" id="cd02888">
    <property type="entry name" value="RNR_II_dimer"/>
    <property type="match status" value="1"/>
</dbReference>
<evidence type="ECO:0000256" key="7">
    <source>
        <dbReference type="ARBA" id="ARBA00023116"/>
    </source>
</evidence>
<evidence type="ECO:0000256" key="5">
    <source>
        <dbReference type="ARBA" id="ARBA00022741"/>
    </source>
</evidence>
<keyword evidence="5 11" id="KW-0547">Nucleotide-binding</keyword>
<keyword evidence="6 11" id="KW-0560">Oxidoreductase</keyword>
<feature type="domain" description="Ribonucleotide reductase large subunit N-terminal" evidence="12">
    <location>
        <begin position="20"/>
        <end position="91"/>
    </location>
</feature>
<evidence type="ECO:0000256" key="9">
    <source>
        <dbReference type="ARBA" id="ARBA00023285"/>
    </source>
</evidence>
<proteinExistence type="inferred from homology"/>
<dbReference type="NCBIfam" id="TIGR02504">
    <property type="entry name" value="NrdJ_Z"/>
    <property type="match status" value="1"/>
</dbReference>
<dbReference type="GO" id="GO:0004748">
    <property type="term" value="F:ribonucleoside-diphosphate reductase activity, thioredoxin disulfide as acceptor"/>
    <property type="evidence" value="ECO:0007669"/>
    <property type="project" value="UniProtKB-EC"/>
</dbReference>
<evidence type="ECO:0000259" key="13">
    <source>
        <dbReference type="Pfam" id="PF02867"/>
    </source>
</evidence>
<reference evidence="14 15" key="1">
    <citation type="journal article" date="2011" name="Curr. Microbiol.">
        <title>Luteibacter jiangsuensis sp. nov.: a methamidophos-degrading bacterium isolated from a methamidophos-manufacturing factory.</title>
        <authorList>
            <person name="Wang L."/>
            <person name="Wang G.L."/>
            <person name="Li S.P."/>
            <person name="Jiang J.D."/>
        </authorList>
    </citation>
    <scope>NUCLEOTIDE SEQUENCE [LARGE SCALE GENOMIC DNA]</scope>
    <source>
        <strain evidence="14 15">CGMCC 1.10133</strain>
    </source>
</reference>
<dbReference type="EMBL" id="JAAQQR010000013">
    <property type="protein sequence ID" value="NID06989.1"/>
    <property type="molecule type" value="Genomic_DNA"/>
</dbReference>
<dbReference type="PANTHER" id="PTHR43371:SF1">
    <property type="entry name" value="RIBONUCLEOSIDE-DIPHOSPHATE REDUCTASE"/>
    <property type="match status" value="1"/>
</dbReference>
<keyword evidence="15" id="KW-1185">Reference proteome</keyword>
<comment type="caution">
    <text evidence="14">The sequence shown here is derived from an EMBL/GenBank/DDBJ whole genome shotgun (WGS) entry which is preliminary data.</text>
</comment>
<keyword evidence="9 11" id="KW-0170">Cobalt</keyword>
<dbReference type="Gene3D" id="3.20.70.20">
    <property type="match status" value="1"/>
</dbReference>
<keyword evidence="7" id="KW-0215">Deoxyribonucleotide synthesis</keyword>
<keyword evidence="8" id="KW-1015">Disulfide bond</keyword>
<accession>A0ABX0QBB0</accession>
<protein>
    <recommendedName>
        <fullName evidence="11">Vitamin B12-dependent ribonucleotide reductase</fullName>
        <ecNumber evidence="11">1.17.4.1</ecNumber>
    </recommendedName>
</protein>
<dbReference type="PANTHER" id="PTHR43371">
    <property type="entry name" value="VITAMIN B12-DEPENDENT RIBONUCLEOTIDE REDUCTASE"/>
    <property type="match status" value="1"/>
</dbReference>
<dbReference type="Pfam" id="PF02867">
    <property type="entry name" value="Ribonuc_red_lgC"/>
    <property type="match status" value="1"/>
</dbReference>
<comment type="cofactor">
    <cofactor evidence="1 11">
        <name>adenosylcob(III)alamin</name>
        <dbReference type="ChEBI" id="CHEBI:18408"/>
    </cofactor>
</comment>
<comment type="similarity">
    <text evidence="2 11">Belongs to the ribonucleoside diphosphate reductase class-2 family.</text>
</comment>
<dbReference type="InterPro" id="IPR013344">
    <property type="entry name" value="RNR_NrdJ/NrdZ"/>
</dbReference>
<evidence type="ECO:0000256" key="8">
    <source>
        <dbReference type="ARBA" id="ARBA00023157"/>
    </source>
</evidence>
<dbReference type="SUPFAM" id="SSF51998">
    <property type="entry name" value="PFL-like glycyl radical enzymes"/>
    <property type="match status" value="1"/>
</dbReference>
<evidence type="ECO:0000256" key="6">
    <source>
        <dbReference type="ARBA" id="ARBA00023002"/>
    </source>
</evidence>
<comment type="catalytic activity">
    <reaction evidence="10 11">
        <text>a 2'-deoxyribonucleoside 5'-diphosphate + [thioredoxin]-disulfide + H2O = a ribonucleoside 5'-diphosphate + [thioredoxin]-dithiol</text>
        <dbReference type="Rhea" id="RHEA:23252"/>
        <dbReference type="Rhea" id="RHEA-COMP:10698"/>
        <dbReference type="Rhea" id="RHEA-COMP:10700"/>
        <dbReference type="ChEBI" id="CHEBI:15377"/>
        <dbReference type="ChEBI" id="CHEBI:29950"/>
        <dbReference type="ChEBI" id="CHEBI:50058"/>
        <dbReference type="ChEBI" id="CHEBI:57930"/>
        <dbReference type="ChEBI" id="CHEBI:73316"/>
        <dbReference type="EC" id="1.17.4.1"/>
    </reaction>
</comment>
<dbReference type="InterPro" id="IPR000788">
    <property type="entry name" value="RNR_lg_C"/>
</dbReference>
<evidence type="ECO:0000256" key="10">
    <source>
        <dbReference type="ARBA" id="ARBA00047754"/>
    </source>
</evidence>
<sequence length="715" mass="80257">MSTARAQAMGLETAAIPLQPASYDIWDKKYRLKSKTGEPVDGSVDETYKRVARALSDVEATDELRAHWYERFLWALRRGAIPAGRITSNAGALEHKPATSTINCTVSGTIHDSMDDILEKVHEAGLTLKAGCGIGYEFSTLRPRGAYVSGAGAHTSGPLSFMDIYDKMCFTVSSAGGRRGAQMGTFDVSHPDAKEFIRAKREDGRLRQFNLSLLITDGFMDAVENDQDWPTVFPVHVKEQGEIDLDDPSKVVWREWPTRENYVTREDGLVACKIYGHIRARHLWDMIMVSTYDYAEPGFILIDRVNEMNNNWWCEHIRATNPCGEQPLPPYGSCLLGSVNLTTFVRDPFGPKARFDWDEYREVVRVFTRMLDNVVEINGLPLPQQRDEILSKRRHGMGFLGLGSTLTMLKMRYGAAEAVAFTEDVSREMAVAGWEVALNLAKEKGPAPVLARDYEVTGDMLRKRPEMVKDGWKVGQTIKGSVLHAKYSRYMQRVAEVAPDLVEALAETGARFTHHSSIAPTGTISLSLANNASNGIEPSFAHHYSRNVIREGKKSKEKVEVYSYELLAYRALINGDALPFSDDPKTRLPEYFVSADDISPKEHVDIQAASQKWIDSSISKTANVPTDYPYEDFKDIYFYAYKQGLKGCTTFRFNPAAFQGVLVKETDLENTLYRFELEDGSVVELKGNDEVEYDGEMHTAANLFDALKEGYYGKF</sequence>
<dbReference type="InterPro" id="IPR013509">
    <property type="entry name" value="RNR_lsu_N"/>
</dbReference>
<dbReference type="Proteomes" id="UP001429601">
    <property type="component" value="Unassembled WGS sequence"/>
</dbReference>
<evidence type="ECO:0000313" key="14">
    <source>
        <dbReference type="EMBL" id="NID06989.1"/>
    </source>
</evidence>
<feature type="domain" description="Ribonucleotide reductase large subunit C-terminal" evidence="13">
    <location>
        <begin position="104"/>
        <end position="650"/>
    </location>
</feature>
<evidence type="ECO:0000256" key="1">
    <source>
        <dbReference type="ARBA" id="ARBA00001922"/>
    </source>
</evidence>
<keyword evidence="3 11" id="KW-0846">Cobalamin</keyword>
<evidence type="ECO:0000313" key="15">
    <source>
        <dbReference type="Proteomes" id="UP001429601"/>
    </source>
</evidence>
<dbReference type="InterPro" id="IPR050862">
    <property type="entry name" value="RdRp_reductase_class-2"/>
</dbReference>
<evidence type="ECO:0000256" key="3">
    <source>
        <dbReference type="ARBA" id="ARBA00022628"/>
    </source>
</evidence>
<evidence type="ECO:0000256" key="11">
    <source>
        <dbReference type="RuleBase" id="RU364064"/>
    </source>
</evidence>
<dbReference type="EC" id="1.17.4.1" evidence="11"/>
<name>A0ABX0QBB0_9GAMM</name>
<organism evidence="14 15">
    <name type="scientific">Luteibacter jiangsuensis</name>
    <dbReference type="NCBI Taxonomy" id="637577"/>
    <lineage>
        <taxon>Bacteria</taxon>
        <taxon>Pseudomonadati</taxon>
        <taxon>Pseudomonadota</taxon>
        <taxon>Gammaproteobacteria</taxon>
        <taxon>Lysobacterales</taxon>
        <taxon>Rhodanobacteraceae</taxon>
        <taxon>Luteibacter</taxon>
    </lineage>
</organism>